<evidence type="ECO:0000313" key="1">
    <source>
        <dbReference type="EMBL" id="MDB7932287.1"/>
    </source>
</evidence>
<evidence type="ECO:0000313" key="3">
    <source>
        <dbReference type="Proteomes" id="UP000429811"/>
    </source>
</evidence>
<dbReference type="Proteomes" id="UP001211173">
    <property type="component" value="Unassembled WGS sequence"/>
</dbReference>
<dbReference type="Proteomes" id="UP000429811">
    <property type="component" value="Unassembled WGS sequence"/>
</dbReference>
<accession>A0A6I2RCH0</accession>
<reference evidence="2 3" key="1">
    <citation type="journal article" date="2019" name="Nat. Med.">
        <title>A library of human gut bacterial isolates paired with longitudinal multiomics data enables mechanistic microbiome research.</title>
        <authorList>
            <person name="Poyet M."/>
            <person name="Groussin M."/>
            <person name="Gibbons S.M."/>
            <person name="Avila-Pacheco J."/>
            <person name="Jiang X."/>
            <person name="Kearney S.M."/>
            <person name="Perrotta A.R."/>
            <person name="Berdy B."/>
            <person name="Zhao S."/>
            <person name="Lieberman T.D."/>
            <person name="Swanson P.K."/>
            <person name="Smith M."/>
            <person name="Roesemann S."/>
            <person name="Alexander J.E."/>
            <person name="Rich S.A."/>
            <person name="Livny J."/>
            <person name="Vlamakis H."/>
            <person name="Clish C."/>
            <person name="Bullock K."/>
            <person name="Deik A."/>
            <person name="Scott J."/>
            <person name="Pierce K.A."/>
            <person name="Xavier R.J."/>
            <person name="Alm E.J."/>
        </authorList>
    </citation>
    <scope>NUCLEOTIDE SEQUENCE [LARGE SCALE GENOMIC DNA]</scope>
    <source>
        <strain evidence="2 3">BIOML-A5</strain>
    </source>
</reference>
<name>A0A6I2RCH0_FLAPL</name>
<dbReference type="EMBL" id="JAQLWV010000004">
    <property type="protein sequence ID" value="MDB7932287.1"/>
    <property type="molecule type" value="Genomic_DNA"/>
</dbReference>
<evidence type="ECO:0000313" key="2">
    <source>
        <dbReference type="EMBL" id="MSB48511.1"/>
    </source>
</evidence>
<organism evidence="2 3">
    <name type="scientific">Flavonifractor plautii</name>
    <name type="common">Fusobacterium plautii</name>
    <dbReference type="NCBI Taxonomy" id="292800"/>
    <lineage>
        <taxon>Bacteria</taxon>
        <taxon>Bacillati</taxon>
        <taxon>Bacillota</taxon>
        <taxon>Clostridia</taxon>
        <taxon>Eubacteriales</taxon>
        <taxon>Oscillospiraceae</taxon>
        <taxon>Flavonifractor</taxon>
    </lineage>
</organism>
<proteinExistence type="predicted"/>
<reference evidence="1" key="2">
    <citation type="submission" date="2023-01" db="EMBL/GenBank/DDBJ databases">
        <title>Human gut microbiome strain richness.</title>
        <authorList>
            <person name="Chen-Liaw A."/>
        </authorList>
    </citation>
    <scope>NUCLEOTIDE SEQUENCE</scope>
    <source>
        <strain evidence="1">1001287st1_F4_1001285I_161205</strain>
    </source>
</reference>
<protein>
    <submittedName>
        <fullName evidence="2">Uncharacterized protein</fullName>
    </submittedName>
</protein>
<dbReference type="RefSeq" id="WP_131971168.1">
    <property type="nucleotide sequence ID" value="NZ_BAABXT010000001.1"/>
</dbReference>
<dbReference type="EMBL" id="WKPO01000008">
    <property type="protein sequence ID" value="MSB48511.1"/>
    <property type="molecule type" value="Genomic_DNA"/>
</dbReference>
<gene>
    <name evidence="2" type="ORF">GKE90_07320</name>
    <name evidence="1" type="ORF">PNE06_04290</name>
</gene>
<dbReference type="AlphaFoldDB" id="A0A6I2RCH0"/>
<sequence>MNEQKNMMVEDQKRFVLPQMIGMDGGDDDLADDMEGLQLSFPQIKVPGGGSLVWELPSGDPQNPNYEKYLEGVILFSHNSNAYWPEGSEYDDNVPPLCQSVDGKEGYGEPGGLCLDCLQNQYGSSQKGAGKACKNMRTIYLLRSGELMPYRIPLPPTSIKPYTDFVNTAFLFRKRRIFSGAVRIGLTRETNTRLNKDYSVVNFTKLYDFEGEELAQIRSFAGGFITQIKQMNQQRAAMLAAGAAIPEDADGAPTVLPENGGHFVDACVLDGEREKLPA</sequence>
<comment type="caution">
    <text evidence="2">The sequence shown here is derived from an EMBL/GenBank/DDBJ whole genome shotgun (WGS) entry which is preliminary data.</text>
</comment>